<dbReference type="PANTHER" id="PTHR10279:SF10">
    <property type="entry name" value="ORNITHINE DECARBOXYLASE ANTIZYME"/>
    <property type="match status" value="1"/>
</dbReference>
<dbReference type="GO" id="GO:0005634">
    <property type="term" value="C:nucleus"/>
    <property type="evidence" value="ECO:0007669"/>
    <property type="project" value="TreeGrafter"/>
</dbReference>
<comment type="function">
    <text evidence="1">Ornithine decarboxylase (ODC) antizyme protein that negatively regulates ODC activity and intracellular polyamine biosynthesis in response to increased intracellular polyamine levels. Binds to ODC monomers, inhibiting the assembly of the functional ODC homodimer, and targets the monomers for ubiquitin-independent proteolytic destruction by the 26S proteasome.</text>
</comment>
<reference evidence="7" key="1">
    <citation type="submission" date="2021-02" db="EMBL/GenBank/DDBJ databases">
        <title>Genome sequence Cadophora malorum strain M34.</title>
        <authorList>
            <person name="Stefanovic E."/>
            <person name="Vu D."/>
            <person name="Scully C."/>
            <person name="Dijksterhuis J."/>
            <person name="Roader J."/>
            <person name="Houbraken J."/>
        </authorList>
    </citation>
    <scope>NUCLEOTIDE SEQUENCE</scope>
    <source>
        <strain evidence="7">M34</strain>
    </source>
</reference>
<evidence type="ECO:0000256" key="5">
    <source>
        <dbReference type="ARBA" id="ARBA00022758"/>
    </source>
</evidence>
<dbReference type="SUPFAM" id="SSF55729">
    <property type="entry name" value="Acyl-CoA N-acyltransferases (Nat)"/>
    <property type="match status" value="1"/>
</dbReference>
<dbReference type="Gene3D" id="3.40.630.60">
    <property type="match status" value="1"/>
</dbReference>
<dbReference type="GO" id="GO:0075523">
    <property type="term" value="P:viral translational frameshifting"/>
    <property type="evidence" value="ECO:0007669"/>
    <property type="project" value="UniProtKB-KW"/>
</dbReference>
<name>A0A8H7TGS4_9HELO</name>
<evidence type="ECO:0000313" key="8">
    <source>
        <dbReference type="Proteomes" id="UP000664132"/>
    </source>
</evidence>
<dbReference type="GO" id="GO:0008073">
    <property type="term" value="F:ornithine decarboxylase inhibitor activity"/>
    <property type="evidence" value="ECO:0007669"/>
    <property type="project" value="InterPro"/>
</dbReference>
<dbReference type="InterPro" id="IPR002993">
    <property type="entry name" value="ODC_AZ"/>
</dbReference>
<keyword evidence="5" id="KW-0688">Ribosomal frameshifting</keyword>
<dbReference type="AlphaFoldDB" id="A0A8H7TGS4"/>
<dbReference type="Proteomes" id="UP000664132">
    <property type="component" value="Unassembled WGS sequence"/>
</dbReference>
<dbReference type="OrthoDB" id="5959761at2759"/>
<feature type="region of interest" description="Disordered" evidence="6">
    <location>
        <begin position="59"/>
        <end position="111"/>
    </location>
</feature>
<dbReference type="PANTHER" id="PTHR10279">
    <property type="entry name" value="ORNITHINE DECARBOXYLASE ANTIZYME"/>
    <property type="match status" value="1"/>
</dbReference>
<keyword evidence="8" id="KW-1185">Reference proteome</keyword>
<comment type="subunit">
    <text evidence="3">Interacts with ODC and thereby sterically blocks ODC homodimerization.</text>
</comment>
<proteinExistence type="inferred from homology"/>
<dbReference type="InterPro" id="IPR016181">
    <property type="entry name" value="Acyl_CoA_acyltransferase"/>
</dbReference>
<sequence>MSPSKQSHSTSNRHGENVQMNVLASAYAVDSSARLAGFHYSTTGAGGTFSTSQLLRGQSGIPEVGSSGIPSPPSSPPLAALTSANELALISKNNSNRKRDTDGKRKSRKEGAAYHIREECERLFCETMKVVFLGDAGKAANNGSVMIGANAHSPPDESVDVYNDYFVKQPSQAPDAWVEIWDYSGGCAFRGFVGGDGDKKSLFAFFDSAVVGRDLKQGLMALIELAETVFAVNQVVICLDRDVPEVDRKAFLKSLRWVGFELISLDMWANNFDVTSDKWLYLGMEV</sequence>
<comment type="caution">
    <text evidence="7">The sequence shown here is derived from an EMBL/GenBank/DDBJ whole genome shotgun (WGS) entry which is preliminary data.</text>
</comment>
<dbReference type="GO" id="GO:0005737">
    <property type="term" value="C:cytoplasm"/>
    <property type="evidence" value="ECO:0007669"/>
    <property type="project" value="TreeGrafter"/>
</dbReference>
<evidence type="ECO:0000256" key="1">
    <source>
        <dbReference type="ARBA" id="ARBA00002307"/>
    </source>
</evidence>
<evidence type="ECO:0000256" key="6">
    <source>
        <dbReference type="SAM" id="MobiDB-lite"/>
    </source>
</evidence>
<gene>
    <name evidence="7" type="ORF">IFR04_007662</name>
</gene>
<dbReference type="EMBL" id="JAFJYH010000111">
    <property type="protein sequence ID" value="KAG4419161.1"/>
    <property type="molecule type" value="Genomic_DNA"/>
</dbReference>
<dbReference type="Pfam" id="PF02100">
    <property type="entry name" value="ODC_AZ"/>
    <property type="match status" value="1"/>
</dbReference>
<comment type="similarity">
    <text evidence="2">Belongs to the ODC antizyme family.</text>
</comment>
<dbReference type="GO" id="GO:0045732">
    <property type="term" value="P:positive regulation of protein catabolic process"/>
    <property type="evidence" value="ECO:0007669"/>
    <property type="project" value="TreeGrafter"/>
</dbReference>
<evidence type="ECO:0000256" key="4">
    <source>
        <dbReference type="ARBA" id="ARBA00017712"/>
    </source>
</evidence>
<evidence type="ECO:0000256" key="3">
    <source>
        <dbReference type="ARBA" id="ARBA00011486"/>
    </source>
</evidence>
<feature type="compositionally biased region" description="Low complexity" evidence="6">
    <location>
        <begin position="59"/>
        <end position="69"/>
    </location>
</feature>
<feature type="compositionally biased region" description="Basic and acidic residues" evidence="6">
    <location>
        <begin position="97"/>
        <end position="111"/>
    </location>
</feature>
<dbReference type="InterPro" id="IPR038581">
    <property type="entry name" value="ODC_AZ_sf"/>
</dbReference>
<accession>A0A8H7TGS4</accession>
<organism evidence="7 8">
    <name type="scientific">Cadophora malorum</name>
    <dbReference type="NCBI Taxonomy" id="108018"/>
    <lineage>
        <taxon>Eukaryota</taxon>
        <taxon>Fungi</taxon>
        <taxon>Dikarya</taxon>
        <taxon>Ascomycota</taxon>
        <taxon>Pezizomycotina</taxon>
        <taxon>Leotiomycetes</taxon>
        <taxon>Helotiales</taxon>
        <taxon>Ploettnerulaceae</taxon>
        <taxon>Cadophora</taxon>
    </lineage>
</organism>
<evidence type="ECO:0000256" key="2">
    <source>
        <dbReference type="ARBA" id="ARBA00008796"/>
    </source>
</evidence>
<protein>
    <recommendedName>
        <fullName evidence="4">Ornithine decarboxylase antizyme</fullName>
    </recommendedName>
</protein>
<evidence type="ECO:0000313" key="7">
    <source>
        <dbReference type="EMBL" id="KAG4419161.1"/>
    </source>
</evidence>